<protein>
    <submittedName>
        <fullName evidence="2">Uncharacterized protein</fullName>
    </submittedName>
</protein>
<keyword evidence="3" id="KW-1185">Reference proteome</keyword>
<evidence type="ECO:0000313" key="2">
    <source>
        <dbReference type="EMBL" id="QDS72266.1"/>
    </source>
</evidence>
<sequence length="202" mass="22528">MSDSKHSRGYSNILESLEATPPPLLPPGKSSDPDLTAKIADCQAHPTIEAALHLLNHDLPSAHFLVRHMQSPPAIEGMLLHGILHRIEGDYDNARAWYGDVAKNETGRQLLDKAWNVGSGRGKERALEFVNKVENLKRKGKGDEAALNEESRVEIRTVLSWCEEKFGTGKWEEASEAWVKPDKKIQEMGNNMVSGKQGHRDF</sequence>
<reference evidence="2 3" key="1">
    <citation type="submission" date="2019-07" db="EMBL/GenBank/DDBJ databases">
        <title>Finished genome of Venturia effusa.</title>
        <authorList>
            <person name="Young C.A."/>
            <person name="Cox M.P."/>
            <person name="Ganley A.R.D."/>
            <person name="David W.J."/>
        </authorList>
    </citation>
    <scope>NUCLEOTIDE SEQUENCE [LARGE SCALE GENOMIC DNA]</scope>
    <source>
        <strain evidence="3">albino</strain>
    </source>
</reference>
<dbReference type="AlphaFoldDB" id="A0A517L9F7"/>
<gene>
    <name evidence="2" type="ORF">FKW77_006144</name>
</gene>
<accession>A0A517L9F7</accession>
<dbReference type="Proteomes" id="UP000316270">
    <property type="component" value="Chromosome 7"/>
</dbReference>
<evidence type="ECO:0000313" key="3">
    <source>
        <dbReference type="Proteomes" id="UP000316270"/>
    </source>
</evidence>
<organism evidence="2 3">
    <name type="scientific">Venturia effusa</name>
    <dbReference type="NCBI Taxonomy" id="50376"/>
    <lineage>
        <taxon>Eukaryota</taxon>
        <taxon>Fungi</taxon>
        <taxon>Dikarya</taxon>
        <taxon>Ascomycota</taxon>
        <taxon>Pezizomycotina</taxon>
        <taxon>Dothideomycetes</taxon>
        <taxon>Pleosporomycetidae</taxon>
        <taxon>Venturiales</taxon>
        <taxon>Venturiaceae</taxon>
        <taxon>Venturia</taxon>
    </lineage>
</organism>
<proteinExistence type="predicted"/>
<dbReference type="STRING" id="50376.A0A517L9F7"/>
<name>A0A517L9F7_9PEZI</name>
<dbReference type="EMBL" id="CP042191">
    <property type="protein sequence ID" value="QDS72266.1"/>
    <property type="molecule type" value="Genomic_DNA"/>
</dbReference>
<evidence type="ECO:0000256" key="1">
    <source>
        <dbReference type="SAM" id="MobiDB-lite"/>
    </source>
</evidence>
<dbReference type="OrthoDB" id="2306919at2759"/>
<feature type="region of interest" description="Disordered" evidence="1">
    <location>
        <begin position="1"/>
        <end position="33"/>
    </location>
</feature>